<protein>
    <submittedName>
        <fullName evidence="1">Uncharacterized protein</fullName>
    </submittedName>
</protein>
<dbReference type="AlphaFoldDB" id="A0A3N7F5J1"/>
<keyword evidence="2" id="KW-1185">Reference proteome</keyword>
<evidence type="ECO:0000313" key="2">
    <source>
        <dbReference type="Proteomes" id="UP000006729"/>
    </source>
</evidence>
<dbReference type="InParanoid" id="A0A3N7F5J1"/>
<organism evidence="1 2">
    <name type="scientific">Populus trichocarpa</name>
    <name type="common">Western balsam poplar</name>
    <name type="synonym">Populus balsamifera subsp. trichocarpa</name>
    <dbReference type="NCBI Taxonomy" id="3694"/>
    <lineage>
        <taxon>Eukaryota</taxon>
        <taxon>Viridiplantae</taxon>
        <taxon>Streptophyta</taxon>
        <taxon>Embryophyta</taxon>
        <taxon>Tracheophyta</taxon>
        <taxon>Spermatophyta</taxon>
        <taxon>Magnoliopsida</taxon>
        <taxon>eudicotyledons</taxon>
        <taxon>Gunneridae</taxon>
        <taxon>Pentapetalae</taxon>
        <taxon>rosids</taxon>
        <taxon>fabids</taxon>
        <taxon>Malpighiales</taxon>
        <taxon>Salicaceae</taxon>
        <taxon>Saliceae</taxon>
        <taxon>Populus</taxon>
    </lineage>
</organism>
<name>A0A3N7F5J1_POPTR</name>
<dbReference type="SMR" id="A0A3N7F5J1"/>
<evidence type="ECO:0000313" key="1">
    <source>
        <dbReference type="EMBL" id="RQO92049.1"/>
    </source>
</evidence>
<accession>A0A3N7F5J1</accession>
<dbReference type="STRING" id="3694.A0A3N7F5J1"/>
<dbReference type="EMBL" id="CM009295">
    <property type="protein sequence ID" value="RQO92049.1"/>
    <property type="molecule type" value="Genomic_DNA"/>
</dbReference>
<dbReference type="Gramene" id="Potri.006G218850.2.v4.1">
    <property type="protein sequence ID" value="Potri.006G218850.2.v4.1"/>
    <property type="gene ID" value="Potri.006G218850.v4.1"/>
</dbReference>
<dbReference type="Gene3D" id="3.30.160.20">
    <property type="match status" value="1"/>
</dbReference>
<gene>
    <name evidence="1" type="ORF">POPTR_006G218850</name>
</gene>
<proteinExistence type="predicted"/>
<dbReference type="Gramene" id="Potri.006G218850.1.v4.1">
    <property type="protein sequence ID" value="Potri.006G218850.1.v4.1"/>
    <property type="gene ID" value="Potri.006G218850.v4.1"/>
</dbReference>
<reference evidence="1 2" key="1">
    <citation type="journal article" date="2006" name="Science">
        <title>The genome of black cottonwood, Populus trichocarpa (Torr. &amp; Gray).</title>
        <authorList>
            <person name="Tuskan G.A."/>
            <person name="Difazio S."/>
            <person name="Jansson S."/>
            <person name="Bohlmann J."/>
            <person name="Grigoriev I."/>
            <person name="Hellsten U."/>
            <person name="Putnam N."/>
            <person name="Ralph S."/>
            <person name="Rombauts S."/>
            <person name="Salamov A."/>
            <person name="Schein J."/>
            <person name="Sterck L."/>
            <person name="Aerts A."/>
            <person name="Bhalerao R.R."/>
            <person name="Bhalerao R.P."/>
            <person name="Blaudez D."/>
            <person name="Boerjan W."/>
            <person name="Brun A."/>
            <person name="Brunner A."/>
            <person name="Busov V."/>
            <person name="Campbell M."/>
            <person name="Carlson J."/>
            <person name="Chalot M."/>
            <person name="Chapman J."/>
            <person name="Chen G.L."/>
            <person name="Cooper D."/>
            <person name="Coutinho P.M."/>
            <person name="Couturier J."/>
            <person name="Covert S."/>
            <person name="Cronk Q."/>
            <person name="Cunningham R."/>
            <person name="Davis J."/>
            <person name="Degroeve S."/>
            <person name="Dejardin A."/>
            <person name="Depamphilis C."/>
            <person name="Detter J."/>
            <person name="Dirks B."/>
            <person name="Dubchak I."/>
            <person name="Duplessis S."/>
            <person name="Ehlting J."/>
            <person name="Ellis B."/>
            <person name="Gendler K."/>
            <person name="Goodstein D."/>
            <person name="Gribskov M."/>
            <person name="Grimwood J."/>
            <person name="Groover A."/>
            <person name="Gunter L."/>
            <person name="Hamberger B."/>
            <person name="Heinze B."/>
            <person name="Helariutta Y."/>
            <person name="Henrissat B."/>
            <person name="Holligan D."/>
            <person name="Holt R."/>
            <person name="Huang W."/>
            <person name="Islam-Faridi N."/>
            <person name="Jones S."/>
            <person name="Jones-Rhoades M."/>
            <person name="Jorgensen R."/>
            <person name="Joshi C."/>
            <person name="Kangasjarvi J."/>
            <person name="Karlsson J."/>
            <person name="Kelleher C."/>
            <person name="Kirkpatrick R."/>
            <person name="Kirst M."/>
            <person name="Kohler A."/>
            <person name="Kalluri U."/>
            <person name="Larimer F."/>
            <person name="Leebens-Mack J."/>
            <person name="Leple J.C."/>
            <person name="Locascio P."/>
            <person name="Lou Y."/>
            <person name="Lucas S."/>
            <person name="Martin F."/>
            <person name="Montanini B."/>
            <person name="Napoli C."/>
            <person name="Nelson D.R."/>
            <person name="Nelson C."/>
            <person name="Nieminen K."/>
            <person name="Nilsson O."/>
            <person name="Pereda V."/>
            <person name="Peter G."/>
            <person name="Philippe R."/>
            <person name="Pilate G."/>
            <person name="Poliakov A."/>
            <person name="Razumovskaya J."/>
            <person name="Richardson P."/>
            <person name="Rinaldi C."/>
            <person name="Ritland K."/>
            <person name="Rouze P."/>
            <person name="Ryaboy D."/>
            <person name="Schmutz J."/>
            <person name="Schrader J."/>
            <person name="Segerman B."/>
            <person name="Shin H."/>
            <person name="Siddiqui A."/>
            <person name="Sterky F."/>
            <person name="Terry A."/>
            <person name="Tsai C.J."/>
            <person name="Uberbacher E."/>
            <person name="Unneberg P."/>
            <person name="Vahala J."/>
            <person name="Wall K."/>
            <person name="Wessler S."/>
            <person name="Yang G."/>
            <person name="Yin T."/>
            <person name="Douglas C."/>
            <person name="Marra M."/>
            <person name="Sandberg G."/>
            <person name="Van de Peer Y."/>
            <person name="Rokhsar D."/>
        </authorList>
    </citation>
    <scope>NUCLEOTIDE SEQUENCE [LARGE SCALE GENOMIC DNA]</scope>
    <source>
        <strain evidence="2">cv. Nisqually</strain>
    </source>
</reference>
<dbReference type="Proteomes" id="UP000006729">
    <property type="component" value="Chromosome 6"/>
</dbReference>
<sequence length="68" mass="7619">MKKGGPRTALYDLCKKVQWPMPTFDTTETKSRTAIEFGEGPQKRKGFNSYVSKTILNMPSFGVVECEG</sequence>